<name>A0AAF0THK5_SOLVR</name>
<evidence type="ECO:0000313" key="1">
    <source>
        <dbReference type="EMBL" id="WMV19149.1"/>
    </source>
</evidence>
<protein>
    <submittedName>
        <fullName evidence="1">Uncharacterized protein</fullName>
    </submittedName>
</protein>
<dbReference type="Proteomes" id="UP001234989">
    <property type="component" value="Chromosome 3"/>
</dbReference>
<evidence type="ECO:0000313" key="2">
    <source>
        <dbReference type="Proteomes" id="UP001234989"/>
    </source>
</evidence>
<dbReference type="EMBL" id="CP133614">
    <property type="protein sequence ID" value="WMV19149.1"/>
    <property type="molecule type" value="Genomic_DNA"/>
</dbReference>
<organism evidence="1 2">
    <name type="scientific">Solanum verrucosum</name>
    <dbReference type="NCBI Taxonomy" id="315347"/>
    <lineage>
        <taxon>Eukaryota</taxon>
        <taxon>Viridiplantae</taxon>
        <taxon>Streptophyta</taxon>
        <taxon>Embryophyta</taxon>
        <taxon>Tracheophyta</taxon>
        <taxon>Spermatophyta</taxon>
        <taxon>Magnoliopsida</taxon>
        <taxon>eudicotyledons</taxon>
        <taxon>Gunneridae</taxon>
        <taxon>Pentapetalae</taxon>
        <taxon>asterids</taxon>
        <taxon>lamiids</taxon>
        <taxon>Solanales</taxon>
        <taxon>Solanaceae</taxon>
        <taxon>Solanoideae</taxon>
        <taxon>Solaneae</taxon>
        <taxon>Solanum</taxon>
    </lineage>
</organism>
<proteinExistence type="predicted"/>
<dbReference type="AlphaFoldDB" id="A0AAF0THK5"/>
<keyword evidence="2" id="KW-1185">Reference proteome</keyword>
<reference evidence="1" key="1">
    <citation type="submission" date="2023-08" db="EMBL/GenBank/DDBJ databases">
        <title>A de novo genome assembly of Solanum verrucosum Schlechtendal, a Mexican diploid species geographically isolated from the other diploid A-genome species in potato relatives.</title>
        <authorList>
            <person name="Hosaka K."/>
        </authorList>
    </citation>
    <scope>NUCLEOTIDE SEQUENCE</scope>
    <source>
        <tissue evidence="1">Young leaves</tissue>
    </source>
</reference>
<sequence>MERKDHGLLRRLILHYGVGLWRTIRNQWSRMWSNLLLMLEMGQKPCSGMILDGTNTFETTVLDIYILNQQKMTTILEVRNHLYANFLVINI</sequence>
<accession>A0AAF0THK5</accession>
<gene>
    <name evidence="1" type="ORF">MTR67_012534</name>
</gene>